<gene>
    <name evidence="1" type="ORF">O3M35_005513</name>
</gene>
<evidence type="ECO:0000313" key="2">
    <source>
        <dbReference type="Proteomes" id="UP001461498"/>
    </source>
</evidence>
<name>A0AAW1DJE0_9HEMI</name>
<dbReference type="EMBL" id="JAPXFL010000002">
    <property type="protein sequence ID" value="KAK9510806.1"/>
    <property type="molecule type" value="Genomic_DNA"/>
</dbReference>
<organism evidence="1 2">
    <name type="scientific">Rhynocoris fuscipes</name>
    <dbReference type="NCBI Taxonomy" id="488301"/>
    <lineage>
        <taxon>Eukaryota</taxon>
        <taxon>Metazoa</taxon>
        <taxon>Ecdysozoa</taxon>
        <taxon>Arthropoda</taxon>
        <taxon>Hexapoda</taxon>
        <taxon>Insecta</taxon>
        <taxon>Pterygota</taxon>
        <taxon>Neoptera</taxon>
        <taxon>Paraneoptera</taxon>
        <taxon>Hemiptera</taxon>
        <taxon>Heteroptera</taxon>
        <taxon>Panheteroptera</taxon>
        <taxon>Cimicomorpha</taxon>
        <taxon>Reduviidae</taxon>
        <taxon>Harpactorinae</taxon>
        <taxon>Harpactorini</taxon>
        <taxon>Rhynocoris</taxon>
    </lineage>
</organism>
<dbReference type="Proteomes" id="UP001461498">
    <property type="component" value="Unassembled WGS sequence"/>
</dbReference>
<protein>
    <submittedName>
        <fullName evidence="1">Uncharacterized protein</fullName>
    </submittedName>
</protein>
<dbReference type="AlphaFoldDB" id="A0AAW1DJE0"/>
<keyword evidence="2" id="KW-1185">Reference proteome</keyword>
<sequence length="51" mass="5727">MKSFNFQISTEISVLCLSEPILTNFGITCVCVSDVGMFVSYITQKRLAVEY</sequence>
<accession>A0AAW1DJE0</accession>
<comment type="caution">
    <text evidence="1">The sequence shown here is derived from an EMBL/GenBank/DDBJ whole genome shotgun (WGS) entry which is preliminary data.</text>
</comment>
<evidence type="ECO:0000313" key="1">
    <source>
        <dbReference type="EMBL" id="KAK9510806.1"/>
    </source>
</evidence>
<reference evidence="1 2" key="1">
    <citation type="submission" date="2022-12" db="EMBL/GenBank/DDBJ databases">
        <title>Chromosome-level genome assembly of true bugs.</title>
        <authorList>
            <person name="Ma L."/>
            <person name="Li H."/>
        </authorList>
    </citation>
    <scope>NUCLEOTIDE SEQUENCE [LARGE SCALE GENOMIC DNA]</scope>
    <source>
        <strain evidence="1">Lab_2022b</strain>
    </source>
</reference>
<proteinExistence type="predicted"/>